<sequence>MRKYDFSVNIERESDTWNFFCKSKLLGKASSAQSFYKNESLKKSILICGSGPSLNHFDWDSLNLRETTIVALNGANYKLLHYSITPDLHFITDKNFILSNQSSIQSSLQAGTTMVVSPTVASHLYSHFDITPSQKVYIVELVNSWFGVKKERAEALIQISSSALLYNLDKKNVLDDKILEKSGWSKDPQYGVFSGATVAYSALQFFDFAACKSIDMIGVDLTGAKRCYKETHTQQSQLDRDFDRIILPAFTFMKSAPKRTASILNLSKCSRLPFTEL</sequence>
<evidence type="ECO:0000313" key="2">
    <source>
        <dbReference type="EMBL" id="MFD2277295.1"/>
    </source>
</evidence>
<name>A0ABW5E795_9BACT</name>
<accession>A0ABW5E795</accession>
<dbReference type="Pfam" id="PF01973">
    <property type="entry name" value="MptE-like"/>
    <property type="match status" value="1"/>
</dbReference>
<dbReference type="InterPro" id="IPR002826">
    <property type="entry name" value="MptE-like"/>
</dbReference>
<organism evidence="2 3">
    <name type="scientific">Rubritalea spongiae</name>
    <dbReference type="NCBI Taxonomy" id="430797"/>
    <lineage>
        <taxon>Bacteria</taxon>
        <taxon>Pseudomonadati</taxon>
        <taxon>Verrucomicrobiota</taxon>
        <taxon>Verrucomicrobiia</taxon>
        <taxon>Verrucomicrobiales</taxon>
        <taxon>Rubritaleaceae</taxon>
        <taxon>Rubritalea</taxon>
    </lineage>
</organism>
<evidence type="ECO:0000259" key="1">
    <source>
        <dbReference type="Pfam" id="PF01973"/>
    </source>
</evidence>
<keyword evidence="3" id="KW-1185">Reference proteome</keyword>
<comment type="caution">
    <text evidence="2">The sequence shown here is derived from an EMBL/GenBank/DDBJ whole genome shotgun (WGS) entry which is preliminary data.</text>
</comment>
<dbReference type="Proteomes" id="UP001597297">
    <property type="component" value="Unassembled WGS sequence"/>
</dbReference>
<reference evidence="3" key="1">
    <citation type="journal article" date="2019" name="Int. J. Syst. Evol. Microbiol.">
        <title>The Global Catalogue of Microorganisms (GCM) 10K type strain sequencing project: providing services to taxonomists for standard genome sequencing and annotation.</title>
        <authorList>
            <consortium name="The Broad Institute Genomics Platform"/>
            <consortium name="The Broad Institute Genome Sequencing Center for Infectious Disease"/>
            <person name="Wu L."/>
            <person name="Ma J."/>
        </authorList>
    </citation>
    <scope>NUCLEOTIDE SEQUENCE [LARGE SCALE GENOMIC DNA]</scope>
    <source>
        <strain evidence="3">JCM 16545</strain>
    </source>
</reference>
<protein>
    <submittedName>
        <fullName evidence="2">6-hydroxymethylpterin diphosphokinase MptE-like protein</fullName>
    </submittedName>
</protein>
<evidence type="ECO:0000313" key="3">
    <source>
        <dbReference type="Proteomes" id="UP001597297"/>
    </source>
</evidence>
<gene>
    <name evidence="2" type="ORF">ACFSQZ_12510</name>
</gene>
<dbReference type="RefSeq" id="WP_377093920.1">
    <property type="nucleotide sequence ID" value="NZ_JBHSJM010000001.1"/>
</dbReference>
<proteinExistence type="predicted"/>
<feature type="domain" description="6-hydroxymethylpterin diphosphokinase MptE-like" evidence="1">
    <location>
        <begin position="34"/>
        <end position="221"/>
    </location>
</feature>
<dbReference type="EMBL" id="JBHUJC010000041">
    <property type="protein sequence ID" value="MFD2277295.1"/>
    <property type="molecule type" value="Genomic_DNA"/>
</dbReference>